<name>A0A1I4J0V2_9FIRM</name>
<evidence type="ECO:0000313" key="4">
    <source>
        <dbReference type="Proteomes" id="UP000199006"/>
    </source>
</evidence>
<evidence type="ECO:0000256" key="1">
    <source>
        <dbReference type="SAM" id="Phobius"/>
    </source>
</evidence>
<evidence type="ECO:0000259" key="2">
    <source>
        <dbReference type="Pfam" id="PF09985"/>
    </source>
</evidence>
<dbReference type="Proteomes" id="UP000199006">
    <property type="component" value="Unassembled WGS sequence"/>
</dbReference>
<sequence>MTFSSRNSIRLTLLFLILLYFLSCLSIAAAAENKVIFNQLDGVGDDYGPGKYQYPRNHIFQNKGHLFDIKSLTILESADNFLFQINFSKLTDPWQGEFAFSLPLIEIYLDNQPGGTNKLFHTGANVTLPADFNWNKFLKISGWWVRIFSPDSQKENLMDISKLSFIDPYSAEDVNLIRNGNQLNLTIPKTELKSLDNSKLILLVGSFDPFGYDHFRSLAPVQRSWQIYTGGELKVEKAPRVMDILLPESLNQKAILNKEMPVVPYLKIKPTFQLKADKLIDFFAYQNLLVLFLLLIYLILMTIIFLKYSSK</sequence>
<feature type="domain" description="Glucodextranase-like C-terminal" evidence="2">
    <location>
        <begin position="37"/>
        <end position="258"/>
    </location>
</feature>
<gene>
    <name evidence="3" type="ORF">SAMN02983006_01565</name>
</gene>
<dbReference type="Gene3D" id="2.60.40.1190">
    <property type="match status" value="1"/>
</dbReference>
<dbReference type="AlphaFoldDB" id="A0A1I4J0V2"/>
<protein>
    <submittedName>
        <fullName evidence="3">C-terminal binding-module, SLH-like, of glucodextranase</fullName>
    </submittedName>
</protein>
<feature type="transmembrane region" description="Helical" evidence="1">
    <location>
        <begin position="283"/>
        <end position="306"/>
    </location>
</feature>
<dbReference type="Pfam" id="PF09985">
    <property type="entry name" value="Glucodextran_C"/>
    <property type="match status" value="1"/>
</dbReference>
<keyword evidence="4" id="KW-1185">Reference proteome</keyword>
<dbReference type="OrthoDB" id="9806081at2"/>
<keyword evidence="1" id="KW-1133">Transmembrane helix</keyword>
<accession>A0A1I4J0V2</accession>
<dbReference type="SUPFAM" id="SSF49344">
    <property type="entry name" value="CBD9-like"/>
    <property type="match status" value="1"/>
</dbReference>
<dbReference type="STRING" id="29563.SAMN02983006_01565"/>
<reference evidence="3 4" key="1">
    <citation type="submission" date="2016-10" db="EMBL/GenBank/DDBJ databases">
        <authorList>
            <person name="de Groot N.N."/>
        </authorList>
    </citation>
    <scope>NUCLEOTIDE SEQUENCE [LARGE SCALE GENOMIC DNA]</scope>
    <source>
        <strain evidence="3 4">ATCC 51327</strain>
    </source>
</reference>
<evidence type="ECO:0000313" key="3">
    <source>
        <dbReference type="EMBL" id="SFL60272.1"/>
    </source>
</evidence>
<organism evidence="3 4">
    <name type="scientific">Halanaerobium salsuginis</name>
    <dbReference type="NCBI Taxonomy" id="29563"/>
    <lineage>
        <taxon>Bacteria</taxon>
        <taxon>Bacillati</taxon>
        <taxon>Bacillota</taxon>
        <taxon>Clostridia</taxon>
        <taxon>Halanaerobiales</taxon>
        <taxon>Halanaerobiaceae</taxon>
        <taxon>Halanaerobium</taxon>
    </lineage>
</organism>
<proteinExistence type="predicted"/>
<dbReference type="EMBL" id="FOTI01000020">
    <property type="protein sequence ID" value="SFL60272.1"/>
    <property type="molecule type" value="Genomic_DNA"/>
</dbReference>
<keyword evidence="1" id="KW-0472">Membrane</keyword>
<dbReference type="InterPro" id="IPR019248">
    <property type="entry name" value="Glucodextran_C"/>
</dbReference>
<dbReference type="CDD" id="cd09626">
    <property type="entry name" value="DOMON_glucodextranase_like"/>
    <property type="match status" value="1"/>
</dbReference>
<keyword evidence="1" id="KW-0812">Transmembrane</keyword>